<dbReference type="Pfam" id="PF00072">
    <property type="entry name" value="Response_reg"/>
    <property type="match status" value="1"/>
</dbReference>
<name>A0A975SKR7_9RHOO</name>
<reference evidence="6" key="1">
    <citation type="submission" date="2020-11" db="EMBL/GenBank/DDBJ databases">
        <title>Azospira inquinata sp. nov.</title>
        <authorList>
            <person name="Moe W.M."/>
            <person name="Mikes M.C."/>
        </authorList>
    </citation>
    <scope>NUCLEOTIDE SEQUENCE</scope>
    <source>
        <strain evidence="6">Azo-3</strain>
    </source>
</reference>
<dbReference type="GO" id="GO:0008081">
    <property type="term" value="F:phosphoric diester hydrolase activity"/>
    <property type="evidence" value="ECO:0007669"/>
    <property type="project" value="UniProtKB-ARBA"/>
</dbReference>
<dbReference type="AlphaFoldDB" id="A0A975SKR7"/>
<dbReference type="PANTHER" id="PTHR45228:SF8">
    <property type="entry name" value="TWO-COMPONENT RESPONSE REGULATOR-RELATED"/>
    <property type="match status" value="1"/>
</dbReference>
<feature type="domain" description="Response regulatory" evidence="3">
    <location>
        <begin position="29"/>
        <end position="149"/>
    </location>
</feature>
<feature type="domain" description="HD-GYP" evidence="5">
    <location>
        <begin position="197"/>
        <end position="393"/>
    </location>
</feature>
<dbReference type="InterPro" id="IPR052020">
    <property type="entry name" value="Cyclic_di-GMP/3'3'-cGAMP_PDE"/>
</dbReference>
<proteinExistence type="predicted"/>
<dbReference type="KEGG" id="aiq:Azoinq_09715"/>
<evidence type="ECO:0000313" key="7">
    <source>
        <dbReference type="Proteomes" id="UP000683428"/>
    </source>
</evidence>
<keyword evidence="2" id="KW-0175">Coiled coil</keyword>
<organism evidence="6 7">
    <name type="scientific">Azospira inquinata</name>
    <dbReference type="NCBI Taxonomy" id="2785627"/>
    <lineage>
        <taxon>Bacteria</taxon>
        <taxon>Pseudomonadati</taxon>
        <taxon>Pseudomonadota</taxon>
        <taxon>Betaproteobacteria</taxon>
        <taxon>Rhodocyclales</taxon>
        <taxon>Rhodocyclaceae</taxon>
        <taxon>Azospira</taxon>
    </lineage>
</organism>
<dbReference type="PROSITE" id="PS50110">
    <property type="entry name" value="RESPONSE_REGULATORY"/>
    <property type="match status" value="1"/>
</dbReference>
<dbReference type="PROSITE" id="PS51832">
    <property type="entry name" value="HD_GYP"/>
    <property type="match status" value="1"/>
</dbReference>
<dbReference type="Pfam" id="PF13487">
    <property type="entry name" value="HD_5"/>
    <property type="match status" value="1"/>
</dbReference>
<evidence type="ECO:0000259" key="4">
    <source>
        <dbReference type="PROSITE" id="PS51831"/>
    </source>
</evidence>
<evidence type="ECO:0000256" key="2">
    <source>
        <dbReference type="SAM" id="Coils"/>
    </source>
</evidence>
<accession>A0A975SKR7</accession>
<dbReference type="PANTHER" id="PTHR45228">
    <property type="entry name" value="CYCLIC DI-GMP PHOSPHODIESTERASE TM_0186-RELATED"/>
    <property type="match status" value="1"/>
</dbReference>
<keyword evidence="1" id="KW-0597">Phosphoprotein</keyword>
<protein>
    <submittedName>
        <fullName evidence="6">Response regulator</fullName>
    </submittedName>
</protein>
<dbReference type="PROSITE" id="PS51831">
    <property type="entry name" value="HD"/>
    <property type="match status" value="1"/>
</dbReference>
<dbReference type="GO" id="GO:0000160">
    <property type="term" value="P:phosphorelay signal transduction system"/>
    <property type="evidence" value="ECO:0007669"/>
    <property type="project" value="InterPro"/>
</dbReference>
<evidence type="ECO:0000256" key="1">
    <source>
        <dbReference type="PROSITE-ProRule" id="PRU00169"/>
    </source>
</evidence>
<evidence type="ECO:0000313" key="6">
    <source>
        <dbReference type="EMBL" id="QWT48144.1"/>
    </source>
</evidence>
<dbReference type="EMBL" id="CP064782">
    <property type="protein sequence ID" value="QWT48144.1"/>
    <property type="molecule type" value="Genomic_DNA"/>
</dbReference>
<sequence>MSDIANPAAGGLFAAQAAAPTAAPGSGATLLCVDDESNILSALKRLFRPAGYRVLIANGGAEGLELLAQEGAEGREVDLVISDMRMPEMDGARFLTQVRERWPDITRILLTGYADMESTVAAINEGQIYRYIAKPWNDGEVLLTVRDALERRFLAREKLRLEALTRQQNEELKALNASLEDKVKARTAELAQAHERLKRSFMTSIQVFANLVELREGQMAGHSRRVAGLARQIGGKLGLDVRQSQDVFLAGLLHDIGKIGLPDDLLNKPATRMNGDEFGLWRKHPIKGEQALMALEDLRGAARLIRAHHERFDGQGYPDGLSGLAIPLGARILAVANDYDGLIQGTLSGKRLPEEEAKQFIAQAKGKRYDAQVVDAFLAVSGGLKEAPANALPLAPRDLAEGMVLARDLVGRDGVLLLAAEYVLDDSLIRQIREYERSEGGQVQIFVRT</sequence>
<dbReference type="InterPro" id="IPR037522">
    <property type="entry name" value="HD_GYP_dom"/>
</dbReference>
<evidence type="ECO:0000259" key="5">
    <source>
        <dbReference type="PROSITE" id="PS51832"/>
    </source>
</evidence>
<dbReference type="CDD" id="cd00077">
    <property type="entry name" value="HDc"/>
    <property type="match status" value="1"/>
</dbReference>
<keyword evidence="7" id="KW-1185">Reference proteome</keyword>
<dbReference type="Proteomes" id="UP000683428">
    <property type="component" value="Chromosome"/>
</dbReference>
<evidence type="ECO:0000259" key="3">
    <source>
        <dbReference type="PROSITE" id="PS50110"/>
    </source>
</evidence>
<feature type="coiled-coil region" evidence="2">
    <location>
        <begin position="162"/>
        <end position="196"/>
    </location>
</feature>
<dbReference type="InterPro" id="IPR006674">
    <property type="entry name" value="HD_domain"/>
</dbReference>
<dbReference type="SMART" id="SM00471">
    <property type="entry name" value="HDc"/>
    <property type="match status" value="1"/>
</dbReference>
<dbReference type="InterPro" id="IPR001789">
    <property type="entry name" value="Sig_transdc_resp-reg_receiver"/>
</dbReference>
<gene>
    <name evidence="6" type="ORF">Azoinq_09715</name>
</gene>
<dbReference type="InterPro" id="IPR003607">
    <property type="entry name" value="HD/PDEase_dom"/>
</dbReference>
<feature type="domain" description="HD" evidence="4">
    <location>
        <begin position="219"/>
        <end position="342"/>
    </location>
</feature>
<dbReference type="CDD" id="cd17569">
    <property type="entry name" value="REC_HupR-like"/>
    <property type="match status" value="1"/>
</dbReference>
<dbReference type="SMART" id="SM00448">
    <property type="entry name" value="REC"/>
    <property type="match status" value="1"/>
</dbReference>
<dbReference type="RefSeq" id="WP_216129591.1">
    <property type="nucleotide sequence ID" value="NZ_CP064782.1"/>
</dbReference>
<feature type="modified residue" description="4-aspartylphosphate" evidence="1">
    <location>
        <position position="83"/>
    </location>
</feature>